<dbReference type="SMART" id="SM00530">
    <property type="entry name" value="HTH_XRE"/>
    <property type="match status" value="1"/>
</dbReference>
<dbReference type="CDD" id="cd00093">
    <property type="entry name" value="HTH_XRE"/>
    <property type="match status" value="1"/>
</dbReference>
<evidence type="ECO:0000259" key="1">
    <source>
        <dbReference type="PROSITE" id="PS50943"/>
    </source>
</evidence>
<dbReference type="PROSITE" id="PS50943">
    <property type="entry name" value="HTH_CROC1"/>
    <property type="match status" value="1"/>
</dbReference>
<dbReference type="Gene3D" id="1.10.260.40">
    <property type="entry name" value="lambda repressor-like DNA-binding domains"/>
    <property type="match status" value="1"/>
</dbReference>
<dbReference type="Gene3D" id="1.25.40.10">
    <property type="entry name" value="Tetratricopeptide repeat domain"/>
    <property type="match status" value="1"/>
</dbReference>
<dbReference type="STRING" id="118967.SAMN02745191_0260"/>
<name>A0A1T4K2J3_9FIRM</name>
<dbReference type="EMBL" id="FUWY01000001">
    <property type="protein sequence ID" value="SJZ36682.1"/>
    <property type="molecule type" value="Genomic_DNA"/>
</dbReference>
<reference evidence="3" key="1">
    <citation type="submission" date="2017-02" db="EMBL/GenBank/DDBJ databases">
        <authorList>
            <person name="Varghese N."/>
            <person name="Submissions S."/>
        </authorList>
    </citation>
    <scope>NUCLEOTIDE SEQUENCE [LARGE SCALE GENOMIC DNA]</scope>
    <source>
        <strain evidence="3">ATCC 25662</strain>
    </source>
</reference>
<evidence type="ECO:0000313" key="2">
    <source>
        <dbReference type="EMBL" id="SJZ36682.1"/>
    </source>
</evidence>
<dbReference type="InterPro" id="IPR011990">
    <property type="entry name" value="TPR-like_helical_dom_sf"/>
</dbReference>
<protein>
    <submittedName>
        <fullName evidence="2">TPR repeat-containing protein</fullName>
    </submittedName>
</protein>
<evidence type="ECO:0000313" key="3">
    <source>
        <dbReference type="Proteomes" id="UP000243297"/>
    </source>
</evidence>
<organism evidence="2 3">
    <name type="scientific">Anaerorhabdus furcosa</name>
    <dbReference type="NCBI Taxonomy" id="118967"/>
    <lineage>
        <taxon>Bacteria</taxon>
        <taxon>Bacillati</taxon>
        <taxon>Bacillota</taxon>
        <taxon>Erysipelotrichia</taxon>
        <taxon>Erysipelotrichales</taxon>
        <taxon>Erysipelotrichaceae</taxon>
        <taxon>Anaerorhabdus</taxon>
    </lineage>
</organism>
<dbReference type="Pfam" id="PF01381">
    <property type="entry name" value="HTH_3"/>
    <property type="match status" value="1"/>
</dbReference>
<proteinExistence type="predicted"/>
<dbReference type="SUPFAM" id="SSF48452">
    <property type="entry name" value="TPR-like"/>
    <property type="match status" value="1"/>
</dbReference>
<dbReference type="RefSeq" id="WP_078710713.1">
    <property type="nucleotide sequence ID" value="NZ_FUWY01000001.1"/>
</dbReference>
<dbReference type="InterPro" id="IPR010982">
    <property type="entry name" value="Lambda_DNA-bd_dom_sf"/>
</dbReference>
<dbReference type="OrthoDB" id="337567at2"/>
<accession>A0A1T4K2J3</accession>
<dbReference type="AlphaFoldDB" id="A0A1T4K2J3"/>
<feature type="domain" description="HTH cro/C1-type" evidence="1">
    <location>
        <begin position="12"/>
        <end position="65"/>
    </location>
</feature>
<dbReference type="GO" id="GO:0003677">
    <property type="term" value="F:DNA binding"/>
    <property type="evidence" value="ECO:0007669"/>
    <property type="project" value="InterPro"/>
</dbReference>
<sequence length="399" mass="47234">MENYGVALGVLVKRERLKNNLTAQQLAKKVNFSRSYISRIENGVLVDDSIYKKIMAYFHLPYYGISECQAHENKLDYAYLDFIYIKDKKKNISELLFQLADYKYSPLFAKYMIIQLIYYVTYPEENQQEKETFLAEILSLVHSFSPNHQQIIYDYLGFDFMYSNVSKAKIYFDKAIACGVFNESTSMLYYHISVFQYRCNHLCLAFSFSTKAFNQFSTELNYKRLFYTKFHIANIFMLDQAYDKAIGMYKKLIDNDAVEDKSIVFSNLSWAYYSIKEYDKAKLMISKCTHKRFSYYFNSILINAALKNTSDALSLINEFLKKSNNNIERQIIFILKCKITSQYSDDFEQLLITSYKQAKNSFDITIVSLLNSYLVDYFILNREYKQANYYLRELFNSKL</sequence>
<gene>
    <name evidence="2" type="ORF">SAMN02745191_0260</name>
</gene>
<dbReference type="Proteomes" id="UP000243297">
    <property type="component" value="Unassembled WGS sequence"/>
</dbReference>
<dbReference type="InterPro" id="IPR001387">
    <property type="entry name" value="Cro/C1-type_HTH"/>
</dbReference>
<dbReference type="SUPFAM" id="SSF47413">
    <property type="entry name" value="lambda repressor-like DNA-binding domains"/>
    <property type="match status" value="1"/>
</dbReference>
<keyword evidence="3" id="KW-1185">Reference proteome</keyword>